<evidence type="ECO:0000313" key="2">
    <source>
        <dbReference type="Proteomes" id="UP000800097"/>
    </source>
</evidence>
<accession>A0A6A6JIR0</accession>
<dbReference type="EMBL" id="ML986494">
    <property type="protein sequence ID" value="KAF2276114.1"/>
    <property type="molecule type" value="Genomic_DNA"/>
</dbReference>
<evidence type="ECO:0000313" key="1">
    <source>
        <dbReference type="EMBL" id="KAF2276114.1"/>
    </source>
</evidence>
<keyword evidence="2" id="KW-1185">Reference proteome</keyword>
<dbReference type="AlphaFoldDB" id="A0A6A6JIR0"/>
<organism evidence="1 2">
    <name type="scientific">Westerdykella ornata</name>
    <dbReference type="NCBI Taxonomy" id="318751"/>
    <lineage>
        <taxon>Eukaryota</taxon>
        <taxon>Fungi</taxon>
        <taxon>Dikarya</taxon>
        <taxon>Ascomycota</taxon>
        <taxon>Pezizomycotina</taxon>
        <taxon>Dothideomycetes</taxon>
        <taxon>Pleosporomycetidae</taxon>
        <taxon>Pleosporales</taxon>
        <taxon>Sporormiaceae</taxon>
        <taxon>Westerdykella</taxon>
    </lineage>
</organism>
<protein>
    <submittedName>
        <fullName evidence="1">Uncharacterized protein</fullName>
    </submittedName>
</protein>
<gene>
    <name evidence="1" type="ORF">EI97DRAFT_49357</name>
</gene>
<dbReference type="Proteomes" id="UP000800097">
    <property type="component" value="Unassembled WGS sequence"/>
</dbReference>
<proteinExistence type="predicted"/>
<reference evidence="1" key="1">
    <citation type="journal article" date="2020" name="Stud. Mycol.">
        <title>101 Dothideomycetes genomes: a test case for predicting lifestyles and emergence of pathogens.</title>
        <authorList>
            <person name="Haridas S."/>
            <person name="Albert R."/>
            <person name="Binder M."/>
            <person name="Bloem J."/>
            <person name="Labutti K."/>
            <person name="Salamov A."/>
            <person name="Andreopoulos B."/>
            <person name="Baker S."/>
            <person name="Barry K."/>
            <person name="Bills G."/>
            <person name="Bluhm B."/>
            <person name="Cannon C."/>
            <person name="Castanera R."/>
            <person name="Culley D."/>
            <person name="Daum C."/>
            <person name="Ezra D."/>
            <person name="Gonzalez J."/>
            <person name="Henrissat B."/>
            <person name="Kuo A."/>
            <person name="Liang C."/>
            <person name="Lipzen A."/>
            <person name="Lutzoni F."/>
            <person name="Magnuson J."/>
            <person name="Mondo S."/>
            <person name="Nolan M."/>
            <person name="Ohm R."/>
            <person name="Pangilinan J."/>
            <person name="Park H.-J."/>
            <person name="Ramirez L."/>
            <person name="Alfaro M."/>
            <person name="Sun H."/>
            <person name="Tritt A."/>
            <person name="Yoshinaga Y."/>
            <person name="Zwiers L.-H."/>
            <person name="Turgeon B."/>
            <person name="Goodwin S."/>
            <person name="Spatafora J."/>
            <person name="Crous P."/>
            <person name="Grigoriev I."/>
        </authorList>
    </citation>
    <scope>NUCLEOTIDE SEQUENCE</scope>
    <source>
        <strain evidence="1">CBS 379.55</strain>
    </source>
</reference>
<name>A0A6A6JIR0_WESOR</name>
<dbReference type="RefSeq" id="XP_033653653.1">
    <property type="nucleotide sequence ID" value="XM_033802366.1"/>
</dbReference>
<dbReference type="GeneID" id="54555541"/>
<sequence length="172" mass="19041">MKEWTECSEDPRAEIRRSLPGIQSAATWRWGFVVMVDRQGEEREVVCHRGSMADIIHKRVIRKVGVVECSPKIRPSLSQSPPELDILLRKIIVALDRFLHRPSKHEGSRSIISHAVGCQIGASWGSQWPCVVGHLGRVSRVSSFGSRPRANHTSGMPGPGVDADCLFLSAVL</sequence>